<gene>
    <name evidence="1" type="ORF">ACFQ4E_20280</name>
</gene>
<protein>
    <recommendedName>
        <fullName evidence="3">AsmA family protein</fullName>
    </recommendedName>
</protein>
<dbReference type="InterPro" id="IPR052894">
    <property type="entry name" value="AsmA-related"/>
</dbReference>
<comment type="caution">
    <text evidence="1">The sequence shown here is derived from an EMBL/GenBank/DDBJ whole genome shotgun (WGS) entry which is preliminary data.</text>
</comment>
<evidence type="ECO:0000313" key="2">
    <source>
        <dbReference type="Proteomes" id="UP001597135"/>
    </source>
</evidence>
<dbReference type="PANTHER" id="PTHR30441:SF8">
    <property type="entry name" value="DUF748 DOMAIN-CONTAINING PROTEIN"/>
    <property type="match status" value="1"/>
</dbReference>
<reference evidence="2" key="1">
    <citation type="journal article" date="2019" name="Int. J. Syst. Evol. Microbiol.">
        <title>The Global Catalogue of Microorganisms (GCM) 10K type strain sequencing project: providing services to taxonomists for standard genome sequencing and annotation.</title>
        <authorList>
            <consortium name="The Broad Institute Genomics Platform"/>
            <consortium name="The Broad Institute Genome Sequencing Center for Infectious Disease"/>
            <person name="Wu L."/>
            <person name="Ma J."/>
        </authorList>
    </citation>
    <scope>NUCLEOTIDE SEQUENCE [LARGE SCALE GENOMIC DNA]</scope>
    <source>
        <strain evidence="2">CCUG 62953</strain>
    </source>
</reference>
<proteinExistence type="predicted"/>
<accession>A0ABW3ZQ42</accession>
<keyword evidence="2" id="KW-1185">Reference proteome</keyword>
<evidence type="ECO:0008006" key="3">
    <source>
        <dbReference type="Google" id="ProtNLM"/>
    </source>
</evidence>
<dbReference type="PANTHER" id="PTHR30441">
    <property type="entry name" value="DUF748 DOMAIN-CONTAINING PROTEIN"/>
    <property type="match status" value="1"/>
</dbReference>
<evidence type="ECO:0000313" key="1">
    <source>
        <dbReference type="EMBL" id="MFD1344778.1"/>
    </source>
</evidence>
<feature type="non-terminal residue" evidence="1">
    <location>
        <position position="143"/>
    </location>
</feature>
<dbReference type="Proteomes" id="UP001597135">
    <property type="component" value="Unassembled WGS sequence"/>
</dbReference>
<name>A0ABW3ZQ42_9RHOB</name>
<organism evidence="1 2">
    <name type="scientific">Litorisediminicola beolgyonensis</name>
    <dbReference type="NCBI Taxonomy" id="1173614"/>
    <lineage>
        <taxon>Bacteria</taxon>
        <taxon>Pseudomonadati</taxon>
        <taxon>Pseudomonadota</taxon>
        <taxon>Alphaproteobacteria</taxon>
        <taxon>Rhodobacterales</taxon>
        <taxon>Paracoccaceae</taxon>
        <taxon>Litorisediminicola</taxon>
    </lineage>
</organism>
<dbReference type="EMBL" id="JBHTMU010000072">
    <property type="protein sequence ID" value="MFD1344778.1"/>
    <property type="molecule type" value="Genomic_DNA"/>
</dbReference>
<sequence length="143" mass="15266">MTAQADPSRKPRRRLWALLVALPVLLVALAAMAIERPLPLPDWARDRLEAAVEARLPGLDLDSQGMELFLGRDGVLRVRLDGLRLASAEGRELVSLAGATARLDATALLGGRVELRDLALSGAVLTLDRDAEGRLSLGFAPVG</sequence>